<feature type="region of interest" description="Disordered" evidence="1">
    <location>
        <begin position="1"/>
        <end position="21"/>
    </location>
</feature>
<dbReference type="Proteomes" id="UP001341281">
    <property type="component" value="Chromosome 09"/>
</dbReference>
<sequence>MHGHERGVAFGAVGADGSPEEALRHGVGRRVGEDGEAEAAVQAAHAVGAQDLAEGVCTISRWLTTSTGVHTTCAATAANMPAAAEAADDAAGSDAPKRPRRCPLRSLRPGTAPLRATPAPQHAGAQIVRGRRSRVRLPHNTQARRSSAVAAVGCGSPRRRRPRHAVAATGRGSPGCYSTRSRGLVLLHAATEAAAAGRCSPRWGDRTTGLRGRRRQRETGVVLAAGDGAAAASTQWRRGDPERRGTTARRTGVVAMPVMMFRPVALVIEVAHEYGAVGWKACRRWRWMSRDGWLGDEREPERRRDFRKHLET</sequence>
<evidence type="ECO:0000313" key="2">
    <source>
        <dbReference type="EMBL" id="WVZ93341.1"/>
    </source>
</evidence>
<gene>
    <name evidence="2" type="ORF">U9M48_039328</name>
</gene>
<feature type="region of interest" description="Disordered" evidence="1">
    <location>
        <begin position="87"/>
        <end position="123"/>
    </location>
</feature>
<proteinExistence type="predicted"/>
<organism evidence="2 3">
    <name type="scientific">Paspalum notatum var. saurae</name>
    <dbReference type="NCBI Taxonomy" id="547442"/>
    <lineage>
        <taxon>Eukaryota</taxon>
        <taxon>Viridiplantae</taxon>
        <taxon>Streptophyta</taxon>
        <taxon>Embryophyta</taxon>
        <taxon>Tracheophyta</taxon>
        <taxon>Spermatophyta</taxon>
        <taxon>Magnoliopsida</taxon>
        <taxon>Liliopsida</taxon>
        <taxon>Poales</taxon>
        <taxon>Poaceae</taxon>
        <taxon>PACMAD clade</taxon>
        <taxon>Panicoideae</taxon>
        <taxon>Andropogonodae</taxon>
        <taxon>Paspaleae</taxon>
        <taxon>Paspalinae</taxon>
        <taxon>Paspalum</taxon>
    </lineage>
</organism>
<dbReference type="EMBL" id="CP144753">
    <property type="protein sequence ID" value="WVZ93341.1"/>
    <property type="molecule type" value="Genomic_DNA"/>
</dbReference>
<protein>
    <submittedName>
        <fullName evidence="2">Uncharacterized protein</fullName>
    </submittedName>
</protein>
<accession>A0AAQ3XD33</accession>
<keyword evidence="3" id="KW-1185">Reference proteome</keyword>
<evidence type="ECO:0000313" key="3">
    <source>
        <dbReference type="Proteomes" id="UP001341281"/>
    </source>
</evidence>
<name>A0AAQ3XD33_PASNO</name>
<feature type="region of interest" description="Disordered" evidence="1">
    <location>
        <begin position="153"/>
        <end position="174"/>
    </location>
</feature>
<dbReference type="AlphaFoldDB" id="A0AAQ3XD33"/>
<evidence type="ECO:0000256" key="1">
    <source>
        <dbReference type="SAM" id="MobiDB-lite"/>
    </source>
</evidence>
<reference evidence="2 3" key="1">
    <citation type="submission" date="2024-02" db="EMBL/GenBank/DDBJ databases">
        <title>High-quality chromosome-scale genome assembly of Pensacola bahiagrass (Paspalum notatum Flugge var. saurae).</title>
        <authorList>
            <person name="Vega J.M."/>
            <person name="Podio M."/>
            <person name="Orjuela J."/>
            <person name="Siena L.A."/>
            <person name="Pessino S.C."/>
            <person name="Combes M.C."/>
            <person name="Mariac C."/>
            <person name="Albertini E."/>
            <person name="Pupilli F."/>
            <person name="Ortiz J.P.A."/>
            <person name="Leblanc O."/>
        </authorList>
    </citation>
    <scope>NUCLEOTIDE SEQUENCE [LARGE SCALE GENOMIC DNA]</scope>
    <source>
        <strain evidence="2">R1</strain>
        <tissue evidence="2">Leaf</tissue>
    </source>
</reference>